<keyword evidence="3" id="KW-1185">Reference proteome</keyword>
<comment type="caution">
    <text evidence="2">The sequence shown here is derived from an EMBL/GenBank/DDBJ whole genome shotgun (WGS) entry which is preliminary data.</text>
</comment>
<gene>
    <name evidence="2" type="ORF">Q9R08_06800</name>
</gene>
<dbReference type="InterPro" id="IPR036779">
    <property type="entry name" value="LysM_dom_sf"/>
</dbReference>
<dbReference type="PROSITE" id="PS51782">
    <property type="entry name" value="LYSM"/>
    <property type="match status" value="1"/>
</dbReference>
<feature type="domain" description="LysM" evidence="1">
    <location>
        <begin position="114"/>
        <end position="158"/>
    </location>
</feature>
<dbReference type="EMBL" id="JAVFWO010000002">
    <property type="protein sequence ID" value="MDQ7877678.1"/>
    <property type="molecule type" value="Genomic_DNA"/>
</dbReference>
<evidence type="ECO:0000313" key="2">
    <source>
        <dbReference type="EMBL" id="MDQ7877678.1"/>
    </source>
</evidence>
<dbReference type="SUPFAM" id="SSF54106">
    <property type="entry name" value="LysM domain"/>
    <property type="match status" value="1"/>
</dbReference>
<accession>A0ABU0YZC0</accession>
<evidence type="ECO:0000259" key="1">
    <source>
        <dbReference type="PROSITE" id="PS51782"/>
    </source>
</evidence>
<dbReference type="Gene3D" id="3.10.350.10">
    <property type="entry name" value="LysM domain"/>
    <property type="match status" value="1"/>
</dbReference>
<protein>
    <submittedName>
        <fullName evidence="2">LysM domain-containing protein</fullName>
    </submittedName>
</protein>
<reference evidence="2 3" key="1">
    <citation type="submission" date="2023-08" db="EMBL/GenBank/DDBJ databases">
        <title>Microbacterium psychrotolerans sp. nov., a psychrotolerant bacterium isolated from soil in Heilongjiang Province, China.</title>
        <authorList>
            <person name="An P."/>
            <person name="Zhao D."/>
            <person name="Xiang H."/>
        </authorList>
    </citation>
    <scope>NUCLEOTIDE SEQUENCE [LARGE SCALE GENOMIC DNA]</scope>
    <source>
        <strain evidence="2 3">QXD-8</strain>
    </source>
</reference>
<organism evidence="2 3">
    <name type="scientific">Microbacterium psychrotolerans</name>
    <dbReference type="NCBI Taxonomy" id="3068321"/>
    <lineage>
        <taxon>Bacteria</taxon>
        <taxon>Bacillati</taxon>
        <taxon>Actinomycetota</taxon>
        <taxon>Actinomycetes</taxon>
        <taxon>Micrococcales</taxon>
        <taxon>Microbacteriaceae</taxon>
        <taxon>Microbacterium</taxon>
    </lineage>
</organism>
<name>A0ABU0YZC0_9MICO</name>
<evidence type="ECO:0000313" key="3">
    <source>
        <dbReference type="Proteomes" id="UP001235133"/>
    </source>
</evidence>
<dbReference type="Pfam" id="PF01476">
    <property type="entry name" value="LysM"/>
    <property type="match status" value="1"/>
</dbReference>
<dbReference type="CDD" id="cd00118">
    <property type="entry name" value="LysM"/>
    <property type="match status" value="1"/>
</dbReference>
<dbReference type="RefSeq" id="WP_308867131.1">
    <property type="nucleotide sequence ID" value="NZ_JAVFWO010000002.1"/>
</dbReference>
<dbReference type="InterPro" id="IPR018392">
    <property type="entry name" value="LysM"/>
</dbReference>
<sequence>MNRAAKVTTVVVASAAAVVGIGFAAAAITSGVGFAPVATAAGHSIDAQGTKNKTRVVAAEPESAVVANEALCASRAHIPWVQSEFPALVGTLVDNGPTELADGQVGYDAEGQIATYTVQPGDAGESIGNRFCIDFLSLASYNGRNGPMVIQPGDVLVLRPTKEDWAERSAALVAAYDAAAAAWGRSLPTGYKWPTATDRIASVESAPRTVVYDWLCASADAAARGDAAAAAALVEHRDALVVEFADVGADIDEGDFRTLQRHFAIPVEMRP</sequence>
<dbReference type="Proteomes" id="UP001235133">
    <property type="component" value="Unassembled WGS sequence"/>
</dbReference>
<proteinExistence type="predicted"/>